<name>A0ACB7TFY6_HYAAI</name>
<evidence type="ECO:0000313" key="1">
    <source>
        <dbReference type="EMBL" id="KAH6945988.1"/>
    </source>
</evidence>
<dbReference type="EMBL" id="CM023481">
    <property type="protein sequence ID" value="KAH6945988.1"/>
    <property type="molecule type" value="Genomic_DNA"/>
</dbReference>
<gene>
    <name evidence="1" type="ORF">HPB50_010997</name>
</gene>
<proteinExistence type="predicted"/>
<evidence type="ECO:0000313" key="2">
    <source>
        <dbReference type="Proteomes" id="UP000821845"/>
    </source>
</evidence>
<organism evidence="1 2">
    <name type="scientific">Hyalomma asiaticum</name>
    <name type="common">Tick</name>
    <dbReference type="NCBI Taxonomy" id="266040"/>
    <lineage>
        <taxon>Eukaryota</taxon>
        <taxon>Metazoa</taxon>
        <taxon>Ecdysozoa</taxon>
        <taxon>Arthropoda</taxon>
        <taxon>Chelicerata</taxon>
        <taxon>Arachnida</taxon>
        <taxon>Acari</taxon>
        <taxon>Parasitiformes</taxon>
        <taxon>Ixodida</taxon>
        <taxon>Ixodoidea</taxon>
        <taxon>Ixodidae</taxon>
        <taxon>Hyalomminae</taxon>
        <taxon>Hyalomma</taxon>
    </lineage>
</organism>
<protein>
    <submittedName>
        <fullName evidence="1">Uncharacterized protein</fullName>
    </submittedName>
</protein>
<sequence length="287" mass="31438">MGCESEEDRSPLVAPQRHIWPVIMSDSPPTAAAAARKVEFNLTPSSEGGQDFPAAVSVTTPREPEAGPSKAVFLKYSDRPTSNHVMDCVLAEFRARPVVHERLGNVPLPDFRAGDARITSPRFCNLHAVFREGDAYMRASPYTPGHLPDEIRLRSRVSCRDATFQSDFAYSYFNGRATLRFRRILIGVQLVLKGGLPEVRSLQVDDIGEVDVVSLAGVPIVLKWLAGKIIKKLIRNNGQLIARLASNEVKDVLQEAIDDEDLGSVLKDALATEQTTLGSSGKRKSSS</sequence>
<accession>A0ACB7TFY6</accession>
<keyword evidence="2" id="KW-1185">Reference proteome</keyword>
<dbReference type="Proteomes" id="UP000821845">
    <property type="component" value="Chromosome 1"/>
</dbReference>
<comment type="caution">
    <text evidence="1">The sequence shown here is derived from an EMBL/GenBank/DDBJ whole genome shotgun (WGS) entry which is preliminary data.</text>
</comment>
<reference evidence="1" key="1">
    <citation type="submission" date="2020-05" db="EMBL/GenBank/DDBJ databases">
        <title>Large-scale comparative analyses of tick genomes elucidate their genetic diversity and vector capacities.</title>
        <authorList>
            <person name="Jia N."/>
            <person name="Wang J."/>
            <person name="Shi W."/>
            <person name="Du L."/>
            <person name="Sun Y."/>
            <person name="Zhan W."/>
            <person name="Jiang J."/>
            <person name="Wang Q."/>
            <person name="Zhang B."/>
            <person name="Ji P."/>
            <person name="Sakyi L.B."/>
            <person name="Cui X."/>
            <person name="Yuan T."/>
            <person name="Jiang B."/>
            <person name="Yang W."/>
            <person name="Lam T.T.-Y."/>
            <person name="Chang Q."/>
            <person name="Ding S."/>
            <person name="Wang X."/>
            <person name="Zhu J."/>
            <person name="Ruan X."/>
            <person name="Zhao L."/>
            <person name="Wei J."/>
            <person name="Que T."/>
            <person name="Du C."/>
            <person name="Cheng J."/>
            <person name="Dai P."/>
            <person name="Han X."/>
            <person name="Huang E."/>
            <person name="Gao Y."/>
            <person name="Liu J."/>
            <person name="Shao H."/>
            <person name="Ye R."/>
            <person name="Li L."/>
            <person name="Wei W."/>
            <person name="Wang X."/>
            <person name="Wang C."/>
            <person name="Yang T."/>
            <person name="Huo Q."/>
            <person name="Li W."/>
            <person name="Guo W."/>
            <person name="Chen H."/>
            <person name="Zhou L."/>
            <person name="Ni X."/>
            <person name="Tian J."/>
            <person name="Zhou Y."/>
            <person name="Sheng Y."/>
            <person name="Liu T."/>
            <person name="Pan Y."/>
            <person name="Xia L."/>
            <person name="Li J."/>
            <person name="Zhao F."/>
            <person name="Cao W."/>
        </authorList>
    </citation>
    <scope>NUCLEOTIDE SEQUENCE</scope>
    <source>
        <strain evidence="1">Hyas-2018</strain>
    </source>
</reference>